<feature type="chain" id="PRO_5021264996" evidence="2">
    <location>
        <begin position="24"/>
        <end position="272"/>
    </location>
</feature>
<feature type="region of interest" description="Disordered" evidence="1">
    <location>
        <begin position="148"/>
        <end position="192"/>
    </location>
</feature>
<accession>A0A4Y9Y8E5</accession>
<proteinExistence type="predicted"/>
<evidence type="ECO:0000256" key="1">
    <source>
        <dbReference type="SAM" id="MobiDB-lite"/>
    </source>
</evidence>
<evidence type="ECO:0000313" key="3">
    <source>
        <dbReference type="EMBL" id="TFY57847.1"/>
    </source>
</evidence>
<feature type="compositionally biased region" description="Basic and acidic residues" evidence="1">
    <location>
        <begin position="148"/>
        <end position="159"/>
    </location>
</feature>
<gene>
    <name evidence="3" type="ORF">EVJ58_g6781</name>
</gene>
<evidence type="ECO:0000313" key="4">
    <source>
        <dbReference type="Proteomes" id="UP000298390"/>
    </source>
</evidence>
<sequence>MRVGTALSLVLATFAAIPASVLALPVDSRSVDLQEREFEYDTEIMARTLVNMLKAREVTPVWHEVRTPMPSDSPRFNKHNLMNGPKPGHLEKIPRPIQKYHRKGPHTLPQKSEGSRLLQTPPRSLEELEELEARDALRWWEARDVPAHTEQGRINDPKPIHSQQPENPHSHPIPHRPQPERKSKGSRVWQTRPRALDLEVIKRAYLDDMELETREPSPSDPPPYQAHDPLPGYSQRDPNPPPKYSKKDPKKSWWKFWKKPRSLYVVTTEDME</sequence>
<feature type="compositionally biased region" description="Polar residues" evidence="1">
    <location>
        <begin position="109"/>
        <end position="122"/>
    </location>
</feature>
<protein>
    <submittedName>
        <fullName evidence="3">Uncharacterized protein</fullName>
    </submittedName>
</protein>
<dbReference type="Proteomes" id="UP000298390">
    <property type="component" value="Unassembled WGS sequence"/>
</dbReference>
<comment type="caution">
    <text evidence="3">The sequence shown here is derived from an EMBL/GenBank/DDBJ whole genome shotgun (WGS) entry which is preliminary data.</text>
</comment>
<feature type="region of interest" description="Disordered" evidence="1">
    <location>
        <begin position="211"/>
        <end position="250"/>
    </location>
</feature>
<dbReference type="EMBL" id="SEKV01000398">
    <property type="protein sequence ID" value="TFY57847.1"/>
    <property type="molecule type" value="Genomic_DNA"/>
</dbReference>
<feature type="region of interest" description="Disordered" evidence="1">
    <location>
        <begin position="100"/>
        <end position="124"/>
    </location>
</feature>
<feature type="signal peptide" evidence="2">
    <location>
        <begin position="1"/>
        <end position="23"/>
    </location>
</feature>
<organism evidence="3 4">
    <name type="scientific">Rhodofomes roseus</name>
    <dbReference type="NCBI Taxonomy" id="34475"/>
    <lineage>
        <taxon>Eukaryota</taxon>
        <taxon>Fungi</taxon>
        <taxon>Dikarya</taxon>
        <taxon>Basidiomycota</taxon>
        <taxon>Agaricomycotina</taxon>
        <taxon>Agaricomycetes</taxon>
        <taxon>Polyporales</taxon>
        <taxon>Rhodofomes</taxon>
    </lineage>
</organism>
<name>A0A4Y9Y8E5_9APHY</name>
<evidence type="ECO:0000256" key="2">
    <source>
        <dbReference type="SAM" id="SignalP"/>
    </source>
</evidence>
<keyword evidence="2" id="KW-0732">Signal</keyword>
<reference evidence="3 4" key="1">
    <citation type="submission" date="2019-01" db="EMBL/GenBank/DDBJ databases">
        <title>Genome sequencing of the rare red list fungi Fomitopsis rosea.</title>
        <authorList>
            <person name="Buettner E."/>
            <person name="Kellner H."/>
        </authorList>
    </citation>
    <scope>NUCLEOTIDE SEQUENCE [LARGE SCALE GENOMIC DNA]</scope>
    <source>
        <strain evidence="3 4">DSM 105464</strain>
    </source>
</reference>
<dbReference type="AlphaFoldDB" id="A0A4Y9Y8E5"/>